<dbReference type="SUPFAM" id="SSF48403">
    <property type="entry name" value="Ankyrin repeat"/>
    <property type="match status" value="1"/>
</dbReference>
<keyword evidence="4" id="KW-0638">Presynaptic neurotoxin</keyword>
<dbReference type="PROSITE" id="PS50174">
    <property type="entry name" value="G_PATCH"/>
    <property type="match status" value="1"/>
</dbReference>
<dbReference type="HOGENOM" id="CLU_048068_2_0_1"/>
<keyword evidence="11" id="KW-1185">Reference proteome</keyword>
<reference evidence="9 11" key="1">
    <citation type="submission" date="2008-03" db="EMBL/GenBank/DDBJ databases">
        <title>Annotation of Ixodes scapularis.</title>
        <authorList>
            <consortium name="Ixodes scapularis Genome Project Consortium"/>
            <person name="Caler E."/>
            <person name="Hannick L.I."/>
            <person name="Bidwell S."/>
            <person name="Joardar V."/>
            <person name="Thiagarajan M."/>
            <person name="Amedeo P."/>
            <person name="Galinsky K.J."/>
            <person name="Schobel S."/>
            <person name="Inman J."/>
            <person name="Hostetler J."/>
            <person name="Miller J."/>
            <person name="Hammond M."/>
            <person name="Megy K."/>
            <person name="Lawson D."/>
            <person name="Kodira C."/>
            <person name="Sutton G."/>
            <person name="Meyer J."/>
            <person name="Hill C.A."/>
            <person name="Birren B."/>
            <person name="Nene V."/>
            <person name="Collins F."/>
            <person name="Alarcon-Chaidez F."/>
            <person name="Wikel S."/>
            <person name="Strausberg R."/>
        </authorList>
    </citation>
    <scope>NUCLEOTIDE SEQUENCE [LARGE SCALE GENOMIC DNA]</scope>
    <source>
        <strain evidence="11">Wikel</strain>
        <strain evidence="9">Wikel colony</strain>
    </source>
</reference>
<dbReference type="Pfam" id="PF01585">
    <property type="entry name" value="G-patch"/>
    <property type="match status" value="1"/>
</dbReference>
<dbReference type="InterPro" id="IPR039146">
    <property type="entry name" value="GPANK1"/>
</dbReference>
<gene>
    <name evidence="9" type="ORF">IscW_ISCW021645</name>
</gene>
<evidence type="ECO:0000256" key="1">
    <source>
        <dbReference type="ARBA" id="ARBA00004175"/>
    </source>
</evidence>
<dbReference type="VEuPathDB" id="VectorBase:ISCI021645"/>
<dbReference type="PANTHER" id="PTHR20923:SF1">
    <property type="entry name" value="G PATCH DOMAIN AND ANKYRIN REPEAT-CONTAINING PROTEIN 1"/>
    <property type="match status" value="1"/>
</dbReference>
<evidence type="ECO:0000256" key="7">
    <source>
        <dbReference type="SAM" id="MobiDB-lite"/>
    </source>
</evidence>
<dbReference type="PANTHER" id="PTHR20923">
    <property type="entry name" value="BAT4 PROTEIN-RELATED"/>
    <property type="match status" value="1"/>
</dbReference>
<proteinExistence type="predicted"/>
<keyword evidence="3" id="KW-1052">Target cell membrane</keyword>
<dbReference type="EnsemblMetazoa" id="ISCW021645-RA">
    <property type="protein sequence ID" value="ISCW021645-PA"/>
    <property type="gene ID" value="ISCW021645"/>
</dbReference>
<dbReference type="VEuPathDB" id="VectorBase:ISCW021645"/>
<keyword evidence="4" id="KW-0800">Toxin</keyword>
<organism>
    <name type="scientific">Ixodes scapularis</name>
    <name type="common">Black-legged tick</name>
    <name type="synonym">Deer tick</name>
    <dbReference type="NCBI Taxonomy" id="6945"/>
    <lineage>
        <taxon>Eukaryota</taxon>
        <taxon>Metazoa</taxon>
        <taxon>Ecdysozoa</taxon>
        <taxon>Arthropoda</taxon>
        <taxon>Chelicerata</taxon>
        <taxon>Arachnida</taxon>
        <taxon>Acari</taxon>
        <taxon>Parasitiformes</taxon>
        <taxon>Ixodida</taxon>
        <taxon>Ixodoidea</taxon>
        <taxon>Ixodidae</taxon>
        <taxon>Ixodinae</taxon>
        <taxon>Ixodes</taxon>
    </lineage>
</organism>
<keyword evidence="5" id="KW-0472">Membrane</keyword>
<evidence type="ECO:0000256" key="3">
    <source>
        <dbReference type="ARBA" id="ARBA00022537"/>
    </source>
</evidence>
<keyword evidence="5" id="KW-1053">Target membrane</keyword>
<dbReference type="GO" id="GO:0003676">
    <property type="term" value="F:nucleic acid binding"/>
    <property type="evidence" value="ECO:0007669"/>
    <property type="project" value="InterPro"/>
</dbReference>
<dbReference type="InterPro" id="IPR002110">
    <property type="entry name" value="Ankyrin_rpt"/>
</dbReference>
<dbReference type="GO" id="GO:0006887">
    <property type="term" value="P:exocytosis"/>
    <property type="evidence" value="ECO:0007669"/>
    <property type="project" value="UniProtKB-KW"/>
</dbReference>
<dbReference type="AlphaFoldDB" id="B7Q4W5"/>
<dbReference type="SMART" id="SM00248">
    <property type="entry name" value="ANK"/>
    <property type="match status" value="3"/>
</dbReference>
<keyword evidence="6" id="KW-0040">ANK repeat</keyword>
<evidence type="ECO:0000259" key="8">
    <source>
        <dbReference type="PROSITE" id="PS50174"/>
    </source>
</evidence>
<evidence type="ECO:0000256" key="5">
    <source>
        <dbReference type="ARBA" id="ARBA00023298"/>
    </source>
</evidence>
<dbReference type="EMBL" id="ABJB010035174">
    <property type="status" value="NOT_ANNOTATED_CDS"/>
    <property type="molecule type" value="Genomic_DNA"/>
</dbReference>
<reference evidence="10" key="2">
    <citation type="submission" date="2020-05" db="UniProtKB">
        <authorList>
            <consortium name="EnsemblMetazoa"/>
        </authorList>
    </citation>
    <scope>IDENTIFICATION</scope>
    <source>
        <strain evidence="10">wikel</strain>
    </source>
</reference>
<feature type="region of interest" description="Disordered" evidence="7">
    <location>
        <begin position="54"/>
        <end position="85"/>
    </location>
</feature>
<dbReference type="PROSITE" id="PS50297">
    <property type="entry name" value="ANK_REP_REGION"/>
    <property type="match status" value="1"/>
</dbReference>
<dbReference type="InterPro" id="IPR000467">
    <property type="entry name" value="G_patch_dom"/>
</dbReference>
<feature type="domain" description="G-patch" evidence="8">
    <location>
        <begin position="240"/>
        <end position="286"/>
    </location>
</feature>
<evidence type="ECO:0000313" key="11">
    <source>
        <dbReference type="Proteomes" id="UP000001555"/>
    </source>
</evidence>
<dbReference type="GO" id="GO:0044231">
    <property type="term" value="C:host cell presynaptic membrane"/>
    <property type="evidence" value="ECO:0007669"/>
    <property type="project" value="UniProtKB-KW"/>
</dbReference>
<dbReference type="EMBL" id="DS857852">
    <property type="protein sequence ID" value="EEC13887.1"/>
    <property type="molecule type" value="Genomic_DNA"/>
</dbReference>
<dbReference type="InParanoid" id="B7Q4W5"/>
<comment type="subcellular location">
    <subcellularLocation>
        <location evidence="1">Target cell membrane</location>
    </subcellularLocation>
</comment>
<protein>
    <recommendedName>
        <fullName evidence="8">G-patch domain-containing protein</fullName>
    </recommendedName>
</protein>
<name>B7Q4W5_IXOSC</name>
<dbReference type="FunCoup" id="B7Q4W5">
    <property type="interactions" value="86"/>
</dbReference>
<evidence type="ECO:0000256" key="6">
    <source>
        <dbReference type="PROSITE-ProRule" id="PRU00023"/>
    </source>
</evidence>
<dbReference type="Gene3D" id="1.25.40.20">
    <property type="entry name" value="Ankyrin repeat-containing domain"/>
    <property type="match status" value="1"/>
</dbReference>
<dbReference type="Pfam" id="PF12796">
    <property type="entry name" value="Ank_2"/>
    <property type="match status" value="1"/>
</dbReference>
<feature type="compositionally biased region" description="Low complexity" evidence="7">
    <location>
        <begin position="71"/>
        <end position="85"/>
    </location>
</feature>
<keyword evidence="4" id="KW-0528">Neurotoxin</keyword>
<dbReference type="Proteomes" id="UP000001555">
    <property type="component" value="Unassembled WGS sequence"/>
</dbReference>
<dbReference type="InterPro" id="IPR036770">
    <property type="entry name" value="Ankyrin_rpt-contain_sf"/>
</dbReference>
<dbReference type="OrthoDB" id="20282at2759"/>
<feature type="repeat" description="ANK" evidence="6">
    <location>
        <begin position="119"/>
        <end position="151"/>
    </location>
</feature>
<evidence type="ECO:0000313" key="10">
    <source>
        <dbReference type="EnsemblMetazoa" id="ISCW021645-PA"/>
    </source>
</evidence>
<accession>B7Q4W5</accession>
<evidence type="ECO:0000256" key="2">
    <source>
        <dbReference type="ARBA" id="ARBA00022483"/>
    </source>
</evidence>
<dbReference type="STRING" id="6945.B7Q4W5"/>
<dbReference type="PROSITE" id="PS50088">
    <property type="entry name" value="ANK_REPEAT"/>
    <property type="match status" value="1"/>
</dbReference>
<keyword evidence="2" id="KW-0268">Exocytosis</keyword>
<sequence length="343" mass="38552">MSRFRSVTFIRSREGTGADHAHSIQESSLENATKLSGDTARQIYEEIISLPSTQRVSCTSTPRKRQPTIRKAQTQSQPSPQPVAPVKASQLFTAAQNNDVAEIDRCLAAGLDVNETDCFGWTPLMSAACDGAQDSVRFLLKRNADRRMLNKQGKTAMDLAVVRGHFKVVELLCKTERGMENNRRQSDGEQAEPEPEMDRFCDACRRTVTSSELSNHDASIVHQLSSGCCHGNRTHYGIPESNAGFRMLLGMGWNRERGFGPRESGRKFPVKTVLKRDRCGLGVGETRARVTHFGACDASAVEHVDRKTHSDGLIGHRKKTRKEREREADKWRRKEIAFRREFH</sequence>
<evidence type="ECO:0000313" key="9">
    <source>
        <dbReference type="EMBL" id="EEC13887.1"/>
    </source>
</evidence>
<dbReference type="PaxDb" id="6945-B7Q4W5"/>
<dbReference type="SMART" id="SM00443">
    <property type="entry name" value="G_patch"/>
    <property type="match status" value="1"/>
</dbReference>
<dbReference type="VEuPathDB" id="VectorBase:ISCP_000863"/>
<evidence type="ECO:0000256" key="4">
    <source>
        <dbReference type="ARBA" id="ARBA00023028"/>
    </source>
</evidence>
<dbReference type="GO" id="GO:0044218">
    <property type="term" value="C:other organism cell membrane"/>
    <property type="evidence" value="ECO:0007669"/>
    <property type="project" value="UniProtKB-KW"/>
</dbReference>